<feature type="transmembrane region" description="Helical" evidence="1">
    <location>
        <begin position="63"/>
        <end position="81"/>
    </location>
</feature>
<proteinExistence type="predicted"/>
<evidence type="ECO:0000313" key="3">
    <source>
        <dbReference type="Proteomes" id="UP000034875"/>
    </source>
</evidence>
<evidence type="ECO:0000256" key="1">
    <source>
        <dbReference type="SAM" id="Phobius"/>
    </source>
</evidence>
<reference evidence="2 3" key="1">
    <citation type="journal article" date="2015" name="Nature">
        <title>rRNA introns, odd ribosomes, and small enigmatic genomes across a large radiation of phyla.</title>
        <authorList>
            <person name="Brown C.T."/>
            <person name="Hug L.A."/>
            <person name="Thomas B.C."/>
            <person name="Sharon I."/>
            <person name="Castelle C.J."/>
            <person name="Singh A."/>
            <person name="Wilkins M.J."/>
            <person name="Williams K.H."/>
            <person name="Banfield J.F."/>
        </authorList>
    </citation>
    <scope>NUCLEOTIDE SEQUENCE [LARGE SCALE GENOMIC DNA]</scope>
</reference>
<feature type="transmembrane region" description="Helical" evidence="1">
    <location>
        <begin position="21"/>
        <end position="40"/>
    </location>
</feature>
<dbReference type="Proteomes" id="UP000034875">
    <property type="component" value="Unassembled WGS sequence"/>
</dbReference>
<dbReference type="AlphaFoldDB" id="A0A0G0Z1D1"/>
<keyword evidence="1" id="KW-0812">Transmembrane</keyword>
<gene>
    <name evidence="2" type="ORF">UV05_C0040G0003</name>
</gene>
<sequence>MYISKSLSKRLFIFKVKRFATRLLFLGLLATLAHLVYYGIRTTLFNIPFPIVGELTVQHELSLALWVFGSVTCVVLMVIILDQVRPPHQRTVWHI</sequence>
<accession>A0A0G0Z1D1</accession>
<evidence type="ECO:0000313" key="2">
    <source>
        <dbReference type="EMBL" id="KKS42579.1"/>
    </source>
</evidence>
<organism evidence="2 3">
    <name type="scientific">candidate division CPR1 bacterium GW2011_GWA2_42_17</name>
    <dbReference type="NCBI Taxonomy" id="1618341"/>
    <lineage>
        <taxon>Bacteria</taxon>
        <taxon>candidate division CPR1</taxon>
    </lineage>
</organism>
<name>A0A0G0Z1D1_9BACT</name>
<comment type="caution">
    <text evidence="2">The sequence shown here is derived from an EMBL/GenBank/DDBJ whole genome shotgun (WGS) entry which is preliminary data.</text>
</comment>
<dbReference type="EMBL" id="LCCZ01000040">
    <property type="protein sequence ID" value="KKS42579.1"/>
    <property type="molecule type" value="Genomic_DNA"/>
</dbReference>
<protein>
    <submittedName>
        <fullName evidence="2">Uncharacterized protein</fullName>
    </submittedName>
</protein>
<keyword evidence="1" id="KW-0472">Membrane</keyword>
<keyword evidence="1" id="KW-1133">Transmembrane helix</keyword>